<gene>
    <name evidence="2" type="ORF">ODALV1_LOCUS28391</name>
</gene>
<keyword evidence="3" id="KW-1185">Reference proteome</keyword>
<reference evidence="2 3" key="1">
    <citation type="submission" date="2024-08" db="EMBL/GenBank/DDBJ databases">
        <authorList>
            <person name="Cucini C."/>
            <person name="Frati F."/>
        </authorList>
    </citation>
    <scope>NUCLEOTIDE SEQUENCE [LARGE SCALE GENOMIC DNA]</scope>
</reference>
<feature type="compositionally biased region" description="Low complexity" evidence="1">
    <location>
        <begin position="45"/>
        <end position="60"/>
    </location>
</feature>
<proteinExistence type="predicted"/>
<feature type="compositionally biased region" description="Polar residues" evidence="1">
    <location>
        <begin position="14"/>
        <end position="26"/>
    </location>
</feature>
<organism evidence="2 3">
    <name type="scientific">Orchesella dallaii</name>
    <dbReference type="NCBI Taxonomy" id="48710"/>
    <lineage>
        <taxon>Eukaryota</taxon>
        <taxon>Metazoa</taxon>
        <taxon>Ecdysozoa</taxon>
        <taxon>Arthropoda</taxon>
        <taxon>Hexapoda</taxon>
        <taxon>Collembola</taxon>
        <taxon>Entomobryomorpha</taxon>
        <taxon>Entomobryoidea</taxon>
        <taxon>Orchesellidae</taxon>
        <taxon>Orchesellinae</taxon>
        <taxon>Orchesella</taxon>
    </lineage>
</organism>
<accession>A0ABP1S0V8</accession>
<dbReference type="EMBL" id="CAXLJM020000141">
    <property type="protein sequence ID" value="CAL8140729.1"/>
    <property type="molecule type" value="Genomic_DNA"/>
</dbReference>
<evidence type="ECO:0000256" key="1">
    <source>
        <dbReference type="SAM" id="MobiDB-lite"/>
    </source>
</evidence>
<feature type="region of interest" description="Disordered" evidence="1">
    <location>
        <begin position="1"/>
        <end position="82"/>
    </location>
</feature>
<sequence>MIESYYGLRPMETGNMSPPSVAASNSLRDDELQTTVRDLTSDTASSIRSSLSVGSGSTTSNPDGLQLRKHNHGKPPQLKPQVSHHSKYYSCPNCSERFTFLSAQSDSTLRGNQQEGHRWTSPYHHIIQLLTFMLVQKRTTKPYFVAIAYKFQTVFSAFPSMALEFEFQRATYSTWTVLMAATNNLQCNNAERILEGDEDDYNDFLFQNGQENQVVENVTLPPVLRMLSVGSNIEETTTATLLPEQRSLENIPRFPATIVNNMVDTTPLTTTATFFTRTAFIRLYATLDHNYRKIHCG</sequence>
<dbReference type="Proteomes" id="UP001642540">
    <property type="component" value="Unassembled WGS sequence"/>
</dbReference>
<evidence type="ECO:0000313" key="2">
    <source>
        <dbReference type="EMBL" id="CAL8140729.1"/>
    </source>
</evidence>
<name>A0ABP1S0V8_9HEXA</name>
<comment type="caution">
    <text evidence="2">The sequence shown here is derived from an EMBL/GenBank/DDBJ whole genome shotgun (WGS) entry which is preliminary data.</text>
</comment>
<feature type="compositionally biased region" description="Polar residues" evidence="1">
    <location>
        <begin position="33"/>
        <end position="44"/>
    </location>
</feature>
<evidence type="ECO:0000313" key="3">
    <source>
        <dbReference type="Proteomes" id="UP001642540"/>
    </source>
</evidence>
<protein>
    <submittedName>
        <fullName evidence="2">Uncharacterized protein</fullName>
    </submittedName>
</protein>